<reference evidence="1 2" key="1">
    <citation type="submission" date="2019-01" db="EMBL/GenBank/DDBJ databases">
        <title>Vibrio BEI176 sp. nov, a marine bacterium isolated from China: eastern marignal seas.</title>
        <authorList>
            <person name="Li B."/>
        </authorList>
    </citation>
    <scope>NUCLEOTIDE SEQUENCE [LARGE SCALE GENOMIC DNA]</scope>
    <source>
        <strain evidence="1 2">BEI176</strain>
    </source>
</reference>
<evidence type="ECO:0008006" key="3">
    <source>
        <dbReference type="Google" id="ProtNLM"/>
    </source>
</evidence>
<protein>
    <recommendedName>
        <fullName evidence="3">ABC transporter substrate-binding protein</fullName>
    </recommendedName>
</protein>
<evidence type="ECO:0000313" key="1">
    <source>
        <dbReference type="EMBL" id="TFH91792.1"/>
    </source>
</evidence>
<organism evidence="1 2">
    <name type="scientific">Vibrio ouci</name>
    <dbReference type="NCBI Taxonomy" id="2499078"/>
    <lineage>
        <taxon>Bacteria</taxon>
        <taxon>Pseudomonadati</taxon>
        <taxon>Pseudomonadota</taxon>
        <taxon>Gammaproteobacteria</taxon>
        <taxon>Vibrionales</taxon>
        <taxon>Vibrionaceae</taxon>
        <taxon>Vibrio</taxon>
    </lineage>
</organism>
<dbReference type="Pfam" id="PF04392">
    <property type="entry name" value="ABC_sub_bind"/>
    <property type="match status" value="1"/>
</dbReference>
<dbReference type="InterPro" id="IPR007487">
    <property type="entry name" value="ABC_transpt-TYRBP-like"/>
</dbReference>
<dbReference type="AlphaFoldDB" id="A0A4Y8WFU2"/>
<gene>
    <name evidence="1" type="ORF">ELS82_09840</name>
</gene>
<comment type="caution">
    <text evidence="1">The sequence shown here is derived from an EMBL/GenBank/DDBJ whole genome shotgun (WGS) entry which is preliminary data.</text>
</comment>
<name>A0A4Y8WFU2_9VIBR</name>
<dbReference type="CDD" id="cd06325">
    <property type="entry name" value="PBP1_ABC_unchar_transporter"/>
    <property type="match status" value="1"/>
</dbReference>
<dbReference type="Proteomes" id="UP000297753">
    <property type="component" value="Unassembled WGS sequence"/>
</dbReference>
<dbReference type="PANTHER" id="PTHR35271">
    <property type="entry name" value="ABC TRANSPORTER, SUBSTRATE-BINDING LIPOPROTEIN-RELATED"/>
    <property type="match status" value="1"/>
</dbReference>
<dbReference type="EMBL" id="SATR01000012">
    <property type="protein sequence ID" value="TFH91792.1"/>
    <property type="molecule type" value="Genomic_DNA"/>
</dbReference>
<accession>A0A4Y8WFU2</accession>
<dbReference type="PANTHER" id="PTHR35271:SF1">
    <property type="entry name" value="ABC TRANSPORTER, SUBSTRATE-BINDING LIPOPROTEIN"/>
    <property type="match status" value="1"/>
</dbReference>
<keyword evidence="2" id="KW-1185">Reference proteome</keyword>
<evidence type="ECO:0000313" key="2">
    <source>
        <dbReference type="Proteomes" id="UP000297753"/>
    </source>
</evidence>
<dbReference type="OrthoDB" id="5868555at2"/>
<sequence length="321" mass="35436">MKIGTRLSRSLLTTLVILFVPFSLYAAPSYKIALATWTGYPENVQGFKDGLAENGVNLDNVSFISAQPSSDKQVQEQMILSMSAREVDLVYSLTTPGTIIVKRTFPETTPIVFSIVTYPADSGLIDSFEYSGNNLVGTSNYIPLQHYIQLIDTLVPNTQSAAIFHRIGEPNSKIQASNLIRLLKRKNIAVHDIEVNNLQELKQQASLIAPSIDLFITTTDTLLQNGGEEVLITIADQSNIPILSSNKKGIQKGATFGPVADFYQLGKQSGSLAADILLNGKEPRHLQSSLQDQPTFLINRNSMERLGIDTEDLTSLRFQWY</sequence>
<dbReference type="Gene3D" id="3.40.50.2300">
    <property type="match status" value="2"/>
</dbReference>
<proteinExistence type="predicted"/>
<dbReference type="RefSeq" id="WP_134835329.1">
    <property type="nucleotide sequence ID" value="NZ_SATR01000012.1"/>
</dbReference>